<dbReference type="InterPro" id="IPR006645">
    <property type="entry name" value="NGN-like_dom"/>
</dbReference>
<dbReference type="Proteomes" id="UP000615755">
    <property type="component" value="Unassembled WGS sequence"/>
</dbReference>
<evidence type="ECO:0000259" key="4">
    <source>
        <dbReference type="Pfam" id="PF02357"/>
    </source>
</evidence>
<keyword evidence="2" id="KW-0805">Transcription regulation</keyword>
<organism evidence="5 6">
    <name type="scientific">Pseudoalteromonas aurantia 208</name>
    <dbReference type="NCBI Taxonomy" id="1314867"/>
    <lineage>
        <taxon>Bacteria</taxon>
        <taxon>Pseudomonadati</taxon>
        <taxon>Pseudomonadota</taxon>
        <taxon>Gammaproteobacteria</taxon>
        <taxon>Alteromonadales</taxon>
        <taxon>Pseudoalteromonadaceae</taxon>
        <taxon>Pseudoalteromonas</taxon>
    </lineage>
</organism>
<name>A0ABR9EIN3_9GAMM</name>
<dbReference type="EMBL" id="AQGV01000015">
    <property type="protein sequence ID" value="MBE0370294.1"/>
    <property type="molecule type" value="Genomic_DNA"/>
</dbReference>
<dbReference type="InterPro" id="IPR036735">
    <property type="entry name" value="NGN_dom_sf"/>
</dbReference>
<comment type="caution">
    <text evidence="5">The sequence shown here is derived from an EMBL/GenBank/DDBJ whole genome shotgun (WGS) entry which is preliminary data.</text>
</comment>
<dbReference type="Pfam" id="PF02357">
    <property type="entry name" value="NusG"/>
    <property type="match status" value="1"/>
</dbReference>
<keyword evidence="6" id="KW-1185">Reference proteome</keyword>
<feature type="domain" description="NusG-like N-terminal" evidence="4">
    <location>
        <begin position="6"/>
        <end position="99"/>
    </location>
</feature>
<proteinExistence type="predicted"/>
<dbReference type="NCBIfam" id="NF033644">
    <property type="entry name" value="antiterm_UpxY"/>
    <property type="match status" value="1"/>
</dbReference>
<evidence type="ECO:0000256" key="2">
    <source>
        <dbReference type="ARBA" id="ARBA00023015"/>
    </source>
</evidence>
<dbReference type="InterPro" id="IPR043425">
    <property type="entry name" value="NusG-like"/>
</dbReference>
<evidence type="ECO:0000256" key="1">
    <source>
        <dbReference type="ARBA" id="ARBA00022814"/>
    </source>
</evidence>
<keyword evidence="1" id="KW-0889">Transcription antitermination</keyword>
<evidence type="ECO:0000313" key="6">
    <source>
        <dbReference type="Proteomes" id="UP000615755"/>
    </source>
</evidence>
<dbReference type="SUPFAM" id="SSF82679">
    <property type="entry name" value="N-utilization substance G protein NusG, N-terminal domain"/>
    <property type="match status" value="1"/>
</dbReference>
<reference evidence="5 6" key="1">
    <citation type="submission" date="2015-03" db="EMBL/GenBank/DDBJ databases">
        <title>Genome sequence of Pseudoalteromonas aurantia.</title>
        <authorList>
            <person name="Xie B.-B."/>
            <person name="Rong J.-C."/>
            <person name="Qin Q.-L."/>
            <person name="Zhang Y.-Z."/>
        </authorList>
    </citation>
    <scope>NUCLEOTIDE SEQUENCE [LARGE SCALE GENOMIC DNA]</scope>
    <source>
        <strain evidence="5 6">208</strain>
    </source>
</reference>
<dbReference type="Gene3D" id="3.30.70.940">
    <property type="entry name" value="NusG, N-terminal domain"/>
    <property type="match status" value="1"/>
</dbReference>
<dbReference type="PANTHER" id="PTHR30265">
    <property type="entry name" value="RHO-INTERACTING TRANSCRIPTION TERMINATION FACTOR NUSG"/>
    <property type="match status" value="1"/>
</dbReference>
<dbReference type="PANTHER" id="PTHR30265:SF4">
    <property type="entry name" value="KOW MOTIF FAMILY PROTEIN, EXPRESSED"/>
    <property type="match status" value="1"/>
</dbReference>
<evidence type="ECO:0000256" key="3">
    <source>
        <dbReference type="ARBA" id="ARBA00023163"/>
    </source>
</evidence>
<keyword evidence="3" id="KW-0804">Transcription</keyword>
<accession>A0ABR9EIN3</accession>
<evidence type="ECO:0000313" key="5">
    <source>
        <dbReference type="EMBL" id="MBE0370294.1"/>
    </source>
</evidence>
<protein>
    <recommendedName>
        <fullName evidence="4">NusG-like N-terminal domain-containing protein</fullName>
    </recommendedName>
</protein>
<gene>
    <name evidence="5" type="ORF">PAUR_b0292</name>
</gene>
<sequence length="174" mass="19993">MTTERQWYVVYTKPNTEKKFAEQVERLQSDCEVFLPLITQTRKWSDRNKTISTVLFKSYVFVYLDGNEFQHIKRMAGFVNYVRFNNRPATIAYEQITLIKRSLNTGYDISVLANRLIKGARVEIIAGSLQGYEGTLMELNSKHVVAVEVHGLEQSMLVSVPIELIKIVGEAHYG</sequence>